<name>A0A931IYB3_9BURK</name>
<dbReference type="EMBL" id="JAEDAK010000002">
    <property type="protein sequence ID" value="MBH9576006.1"/>
    <property type="molecule type" value="Genomic_DNA"/>
</dbReference>
<dbReference type="InterPro" id="IPR011047">
    <property type="entry name" value="Quinoprotein_ADH-like_sf"/>
</dbReference>
<dbReference type="InterPro" id="IPR018391">
    <property type="entry name" value="PQQ_b-propeller_rpt"/>
</dbReference>
<reference evidence="8" key="1">
    <citation type="submission" date="2020-12" db="EMBL/GenBank/DDBJ databases">
        <title>The genome sequence of Inhella sp. 1Y17.</title>
        <authorList>
            <person name="Liu Y."/>
        </authorList>
    </citation>
    <scope>NUCLEOTIDE SEQUENCE</scope>
    <source>
        <strain evidence="8">1Y17</strain>
    </source>
</reference>
<keyword evidence="6" id="KW-0281">Fimbrium</keyword>
<feature type="domain" description="PilY1 beta-propeller" evidence="7">
    <location>
        <begin position="836"/>
        <end position="1145"/>
    </location>
</feature>
<dbReference type="RefSeq" id="WP_198109620.1">
    <property type="nucleotide sequence ID" value="NZ_JAEDAK010000002.1"/>
</dbReference>
<dbReference type="SUPFAM" id="SSF50998">
    <property type="entry name" value="Quinoprotein alcohol dehydrogenase-like"/>
    <property type="match status" value="1"/>
</dbReference>
<accession>A0A931IYB3</accession>
<gene>
    <name evidence="8" type="ORF">I7X39_03720</name>
</gene>
<comment type="subcellular location">
    <subcellularLocation>
        <location evidence="1">Fimbrium</location>
    </subcellularLocation>
</comment>
<evidence type="ECO:0000256" key="3">
    <source>
        <dbReference type="ARBA" id="ARBA00022558"/>
    </source>
</evidence>
<comment type="similarity">
    <text evidence="2">Belongs to the PilY1 family.</text>
</comment>
<organism evidence="8 9">
    <name type="scientific">Inhella proteolytica</name>
    <dbReference type="NCBI Taxonomy" id="2795029"/>
    <lineage>
        <taxon>Bacteria</taxon>
        <taxon>Pseudomonadati</taxon>
        <taxon>Pseudomonadota</taxon>
        <taxon>Betaproteobacteria</taxon>
        <taxon>Burkholderiales</taxon>
        <taxon>Sphaerotilaceae</taxon>
        <taxon>Inhella</taxon>
    </lineage>
</organism>
<dbReference type="GO" id="GO:0009289">
    <property type="term" value="C:pilus"/>
    <property type="evidence" value="ECO:0007669"/>
    <property type="project" value="UniProtKB-SubCell"/>
</dbReference>
<sequence length="1324" mass="140910">MKYSTQFNFAAKSIALTSLLTAGITAMVIAAPADLSKSPLATSSSTSIKSNLVFILDDSGSMAWDFMPDQIMYNASNNLLQHCRSAGPSGSGASFSPGTFAADCCKDSSLNDACYGINGHSSRRMLPPLLASDFNGVAYNPNIRYSPPLKYDGSSYPSMDSAQTSGWTNVKNDGFGVQSTGDTDLTTEFPDMIWCPSSSSPDSDCVRDKNYVLPGKIGAVTYNVKRAKFATGTAQKFAKGTPDNISTETRNVGPHYYKIVTGEYCSSIDLRDCAIQAGPTADKSYPAPVRWCKTESAAAKLTPTTGDCRAVRTADFPYARYPGRYGAAGNFPGSFERVDIVTTTSSYPKSVARTDCAGATCTYAEEMTNFANWWAYYRTRMQLMKTASSRAFQPVGNNYRLGYFTLNRNATGDFLNLDTFESTHKSNWYSQLFAAKPSSGTPLRQALSVAGRLYAGRLNGTSIDGVTVKEPMEYSCQKNFALLSTDGYWNGSAGVKVDGSSAIGELDSSLTAPKKDGVPQSNSLADTAYYYFSTDLRHDDGSAAATAYCKNSSNGQDLCGNSSNPAKVPHEKQNMQLFSLGLGLPGNMQYIPNYLSANTGDYHAIKQELAADPGNGICSWQSSGTCTWPKPEADKPSAIDDLWHAAVNTDGLYFSAKDPDSLFAGLRSALIAIDKKAGASAAATTSNPNVTAGDNQIFVSNYVTGEWSGDVKSHRIDVNTGDVDTANSDWSAKAWLDANAASRTIYMFSSAAANKLKSFSWASLSGTEQAYFSTPYISSGANPLSQFCVSGPYCLSTTDQAAASGAALVNFLKGDRSNEGQLTEVNKYFRARASVLGDVVHSEGVYVKTSRRGYTDTGYTAHRAAMLSRAGMLYFGANDGALHALDAATGAERWAFIPTAVLPKLYTLADKEYATKHEYFVNATPVIADIKIGSNWRTILVSGLGQGGRSYFALDITDPLNPKALWEFTHNNLGYTLGKAEIGKLADGTWTVFLPSGYNNVSPGDGKGYVFAVDAATGNLITSATVSTNSGSVSTPSNLGHIRAWMDDGFSDATVARLYGGDTDGNVWRFDVNNNVGAPGVEAQLLATLKNDANVVQPVTSRPELGLVNKTHVMVYVGTGRYLGVSDIPDTQIGSIYGIKDRLTDQSYGNPRSAMTLPAFVKQTLGTTTACPPGSEGLCSPGDLMRTTINPLPVDLAVKGGWYVDLLVSGERVHTDMRLVRGTLAVNSGIPDTSGACKAGGTGWINYIDYATGATVGAFLGNAIPTAPTITLVGSDLWDFTVMPGGGGGGPGGKCPGGICKTPPPNDDAPTPARRLRWRNLLTD</sequence>
<evidence type="ECO:0000256" key="1">
    <source>
        <dbReference type="ARBA" id="ARBA00004561"/>
    </source>
</evidence>
<proteinExistence type="inferred from homology"/>
<dbReference type="Gene3D" id="2.130.10.10">
    <property type="entry name" value="YVTN repeat-like/Quinoprotein amine dehydrogenase"/>
    <property type="match status" value="1"/>
</dbReference>
<comment type="caution">
    <text evidence="8">The sequence shown here is derived from an EMBL/GenBank/DDBJ whole genome shotgun (WGS) entry which is preliminary data.</text>
</comment>
<keyword evidence="5" id="KW-0106">Calcium</keyword>
<keyword evidence="3" id="KW-1029">Fimbrium biogenesis</keyword>
<dbReference type="SMART" id="SM00564">
    <property type="entry name" value="PQQ"/>
    <property type="match status" value="2"/>
</dbReference>
<evidence type="ECO:0000256" key="5">
    <source>
        <dbReference type="ARBA" id="ARBA00022837"/>
    </source>
</evidence>
<dbReference type="Pfam" id="PF05567">
    <property type="entry name" value="T4P_PilY1"/>
    <property type="match status" value="1"/>
</dbReference>
<dbReference type="InterPro" id="IPR008707">
    <property type="entry name" value="B-propeller_PilY1"/>
</dbReference>
<keyword evidence="9" id="KW-1185">Reference proteome</keyword>
<evidence type="ECO:0000256" key="2">
    <source>
        <dbReference type="ARBA" id="ARBA00008387"/>
    </source>
</evidence>
<dbReference type="InterPro" id="IPR015943">
    <property type="entry name" value="WD40/YVTN_repeat-like_dom_sf"/>
</dbReference>
<keyword evidence="4" id="KW-0479">Metal-binding</keyword>
<protein>
    <submittedName>
        <fullName evidence="8">PQQ-binding-like beta-propeller repeat protein</fullName>
    </submittedName>
</protein>
<dbReference type="GO" id="GO:0046872">
    <property type="term" value="F:metal ion binding"/>
    <property type="evidence" value="ECO:0007669"/>
    <property type="project" value="UniProtKB-KW"/>
</dbReference>
<evidence type="ECO:0000259" key="7">
    <source>
        <dbReference type="Pfam" id="PF05567"/>
    </source>
</evidence>
<evidence type="ECO:0000256" key="6">
    <source>
        <dbReference type="ARBA" id="ARBA00023263"/>
    </source>
</evidence>
<evidence type="ECO:0000313" key="9">
    <source>
        <dbReference type="Proteomes" id="UP000613266"/>
    </source>
</evidence>
<evidence type="ECO:0000313" key="8">
    <source>
        <dbReference type="EMBL" id="MBH9576006.1"/>
    </source>
</evidence>
<evidence type="ECO:0000256" key="4">
    <source>
        <dbReference type="ARBA" id="ARBA00022723"/>
    </source>
</evidence>
<dbReference type="Proteomes" id="UP000613266">
    <property type="component" value="Unassembled WGS sequence"/>
</dbReference>